<evidence type="ECO:0000256" key="1">
    <source>
        <dbReference type="ARBA" id="ARBA00000971"/>
    </source>
</evidence>
<evidence type="ECO:0000256" key="3">
    <source>
        <dbReference type="ARBA" id="ARBA00022729"/>
    </source>
</evidence>
<gene>
    <name evidence="10" type="ORF">OMP40_05590</name>
</gene>
<dbReference type="EMBL" id="JAPDIA010000003">
    <property type="protein sequence ID" value="MDG0808917.1"/>
    <property type="molecule type" value="Genomic_DNA"/>
</dbReference>
<evidence type="ECO:0000256" key="5">
    <source>
        <dbReference type="ARBA" id="ARBA00023235"/>
    </source>
</evidence>
<dbReference type="InterPro" id="IPR046357">
    <property type="entry name" value="PPIase_dom_sf"/>
</dbReference>
<dbReference type="PROSITE" id="PS51257">
    <property type="entry name" value="PROKAR_LIPOPROTEIN"/>
    <property type="match status" value="1"/>
</dbReference>
<name>A0A9X4QST3_9BACL</name>
<proteinExistence type="predicted"/>
<evidence type="ECO:0000313" key="10">
    <source>
        <dbReference type="EMBL" id="MDG0808917.1"/>
    </source>
</evidence>
<dbReference type="SUPFAM" id="SSF109998">
    <property type="entry name" value="Triger factor/SurA peptide-binding domain-like"/>
    <property type="match status" value="1"/>
</dbReference>
<evidence type="ECO:0000256" key="2">
    <source>
        <dbReference type="ARBA" id="ARBA00013194"/>
    </source>
</evidence>
<reference evidence="10" key="1">
    <citation type="submission" date="2022-10" db="EMBL/GenBank/DDBJ databases">
        <title>Comparative genomic analysis of Cohnella hashimotonis sp. nov., isolated from the International Space Station.</title>
        <authorList>
            <person name="Simpson A."/>
            <person name="Venkateswaran K."/>
        </authorList>
    </citation>
    <scope>NUCLEOTIDE SEQUENCE</scope>
    <source>
        <strain evidence="10">DSM 28161</strain>
    </source>
</reference>
<feature type="domain" description="PpiC" evidence="9">
    <location>
        <begin position="209"/>
        <end position="308"/>
    </location>
</feature>
<dbReference type="PROSITE" id="PS50198">
    <property type="entry name" value="PPIC_PPIASE_2"/>
    <property type="match status" value="1"/>
</dbReference>
<feature type="region of interest" description="Disordered" evidence="7">
    <location>
        <begin position="31"/>
        <end position="56"/>
    </location>
</feature>
<evidence type="ECO:0000259" key="9">
    <source>
        <dbReference type="PROSITE" id="PS50198"/>
    </source>
</evidence>
<feature type="region of interest" description="Disordered" evidence="7">
    <location>
        <begin position="348"/>
        <end position="390"/>
    </location>
</feature>
<comment type="caution">
    <text evidence="10">The sequence shown here is derived from an EMBL/GenBank/DDBJ whole genome shotgun (WGS) entry which is preliminary data.</text>
</comment>
<dbReference type="EC" id="5.2.1.8" evidence="2"/>
<feature type="chain" id="PRO_5040861396" description="peptidylprolyl isomerase" evidence="8">
    <location>
        <begin position="29"/>
        <end position="390"/>
    </location>
</feature>
<feature type="signal peptide" evidence="8">
    <location>
        <begin position="1"/>
        <end position="28"/>
    </location>
</feature>
<keyword evidence="4 6" id="KW-0697">Rotamase</keyword>
<dbReference type="PANTHER" id="PTHR47245">
    <property type="entry name" value="PEPTIDYLPROLYL ISOMERASE"/>
    <property type="match status" value="1"/>
</dbReference>
<evidence type="ECO:0000256" key="4">
    <source>
        <dbReference type="ARBA" id="ARBA00023110"/>
    </source>
</evidence>
<sequence>MLYNKRGTYRRFAFLLAALVLLTATATACGKSKSENSGASASASASSSASASPTASIDPDTVLATWDGGELKQAEFGKYEAFMNVTNPQMAMYLSIPQYKEEIVKQYILQKAFADRATDEQKKAGKAQADEFKKQLDTALKDETNGASLKDAMKTNNITEDEMVDLVVTLATGGEISTAKENEVKATIKDADVKAEFDKAPADYNVDTVRHILVSFTDPATSKERSDADALKRAQEVKKKLEDGGDWTALAKEYSDDTGSKDNGGLYEKQQAKGWVEEFKNAANTQAIGVIGDPVKTEYGYHVMKVEAREVATYDKLSQTDKDAIVSTLVDPKMQTYIQEETDKLNIKVTLPAEPSPSPSASASASASASSSAPASPSASASASASASSK</sequence>
<comment type="catalytic activity">
    <reaction evidence="1">
        <text>[protein]-peptidylproline (omega=180) = [protein]-peptidylproline (omega=0)</text>
        <dbReference type="Rhea" id="RHEA:16237"/>
        <dbReference type="Rhea" id="RHEA-COMP:10747"/>
        <dbReference type="Rhea" id="RHEA-COMP:10748"/>
        <dbReference type="ChEBI" id="CHEBI:83833"/>
        <dbReference type="ChEBI" id="CHEBI:83834"/>
        <dbReference type="EC" id="5.2.1.8"/>
    </reaction>
</comment>
<keyword evidence="3 8" id="KW-0732">Signal</keyword>
<dbReference type="Pfam" id="PF13616">
    <property type="entry name" value="Rotamase_3"/>
    <property type="match status" value="1"/>
</dbReference>
<dbReference type="Proteomes" id="UP001153404">
    <property type="component" value="Unassembled WGS sequence"/>
</dbReference>
<evidence type="ECO:0000313" key="11">
    <source>
        <dbReference type="Proteomes" id="UP001153404"/>
    </source>
</evidence>
<protein>
    <recommendedName>
        <fullName evidence="2">peptidylprolyl isomerase</fullName>
        <ecNumber evidence="2">5.2.1.8</ecNumber>
    </recommendedName>
</protein>
<accession>A0A9X4QST3</accession>
<organism evidence="10 11">
    <name type="scientific">Cohnella rhizosphaerae</name>
    <dbReference type="NCBI Taxonomy" id="1457232"/>
    <lineage>
        <taxon>Bacteria</taxon>
        <taxon>Bacillati</taxon>
        <taxon>Bacillota</taxon>
        <taxon>Bacilli</taxon>
        <taxon>Bacillales</taxon>
        <taxon>Paenibacillaceae</taxon>
        <taxon>Cohnella</taxon>
    </lineage>
</organism>
<dbReference type="PANTHER" id="PTHR47245:SF1">
    <property type="entry name" value="FOLDASE PROTEIN PRSA"/>
    <property type="match status" value="1"/>
</dbReference>
<dbReference type="InterPro" id="IPR000297">
    <property type="entry name" value="PPIase_PpiC"/>
</dbReference>
<dbReference type="InterPro" id="IPR050245">
    <property type="entry name" value="PrsA_foldase"/>
</dbReference>
<evidence type="ECO:0000256" key="7">
    <source>
        <dbReference type="SAM" id="MobiDB-lite"/>
    </source>
</evidence>
<evidence type="ECO:0000256" key="8">
    <source>
        <dbReference type="SAM" id="SignalP"/>
    </source>
</evidence>
<feature type="compositionally biased region" description="Low complexity" evidence="7">
    <location>
        <begin position="35"/>
        <end position="56"/>
    </location>
</feature>
<keyword evidence="5 6" id="KW-0413">Isomerase</keyword>
<dbReference type="AlphaFoldDB" id="A0A9X4QST3"/>
<feature type="compositionally biased region" description="Low complexity" evidence="7">
    <location>
        <begin position="359"/>
        <end position="390"/>
    </location>
</feature>
<dbReference type="GO" id="GO:0003755">
    <property type="term" value="F:peptidyl-prolyl cis-trans isomerase activity"/>
    <property type="evidence" value="ECO:0007669"/>
    <property type="project" value="UniProtKB-KW"/>
</dbReference>
<dbReference type="RefSeq" id="WP_277529861.1">
    <property type="nucleotide sequence ID" value="NZ_JAPDIA010000003.1"/>
</dbReference>
<dbReference type="InterPro" id="IPR027304">
    <property type="entry name" value="Trigger_fact/SurA_dom_sf"/>
</dbReference>
<dbReference type="Gene3D" id="3.10.50.40">
    <property type="match status" value="1"/>
</dbReference>
<keyword evidence="11" id="KW-1185">Reference proteome</keyword>
<evidence type="ECO:0000256" key="6">
    <source>
        <dbReference type="PROSITE-ProRule" id="PRU00278"/>
    </source>
</evidence>
<dbReference type="SUPFAM" id="SSF54534">
    <property type="entry name" value="FKBP-like"/>
    <property type="match status" value="1"/>
</dbReference>